<proteinExistence type="predicted"/>
<dbReference type="Proteomes" id="UP001430953">
    <property type="component" value="Unassembled WGS sequence"/>
</dbReference>
<keyword evidence="2" id="KW-1185">Reference proteome</keyword>
<gene>
    <name evidence="1" type="ORF">PUN28_000110</name>
</gene>
<accession>A0AAW2GXS7</accession>
<evidence type="ECO:0000313" key="2">
    <source>
        <dbReference type="Proteomes" id="UP001430953"/>
    </source>
</evidence>
<sequence>MKGRKCISRITETLMPSILSSSRYPHRSISSWEPRGTSKRTTLRDCARENRKYISWLWRAIRKCRLPATSCTARYEDSRLQGKSNDKINKNKKREIERDLDHGRKLPAIFFNNVRIHLSSLEISQN</sequence>
<name>A0AAW2GXS7_9HYME</name>
<comment type="caution">
    <text evidence="1">The sequence shown here is derived from an EMBL/GenBank/DDBJ whole genome shotgun (WGS) entry which is preliminary data.</text>
</comment>
<dbReference type="AlphaFoldDB" id="A0AAW2GXS7"/>
<evidence type="ECO:0000313" key="1">
    <source>
        <dbReference type="EMBL" id="KAL0132112.1"/>
    </source>
</evidence>
<dbReference type="EMBL" id="JADYXP020000001">
    <property type="protein sequence ID" value="KAL0132112.1"/>
    <property type="molecule type" value="Genomic_DNA"/>
</dbReference>
<organism evidence="1 2">
    <name type="scientific">Cardiocondyla obscurior</name>
    <dbReference type="NCBI Taxonomy" id="286306"/>
    <lineage>
        <taxon>Eukaryota</taxon>
        <taxon>Metazoa</taxon>
        <taxon>Ecdysozoa</taxon>
        <taxon>Arthropoda</taxon>
        <taxon>Hexapoda</taxon>
        <taxon>Insecta</taxon>
        <taxon>Pterygota</taxon>
        <taxon>Neoptera</taxon>
        <taxon>Endopterygota</taxon>
        <taxon>Hymenoptera</taxon>
        <taxon>Apocrita</taxon>
        <taxon>Aculeata</taxon>
        <taxon>Formicoidea</taxon>
        <taxon>Formicidae</taxon>
        <taxon>Myrmicinae</taxon>
        <taxon>Cardiocondyla</taxon>
    </lineage>
</organism>
<protein>
    <submittedName>
        <fullName evidence="1">Uncharacterized protein</fullName>
    </submittedName>
</protein>
<reference evidence="1 2" key="1">
    <citation type="submission" date="2023-03" db="EMBL/GenBank/DDBJ databases">
        <title>High recombination rates correlate with genetic variation in Cardiocondyla obscurior ants.</title>
        <authorList>
            <person name="Errbii M."/>
        </authorList>
    </citation>
    <scope>NUCLEOTIDE SEQUENCE [LARGE SCALE GENOMIC DNA]</scope>
    <source>
        <strain evidence="1">Alpha-2009</strain>
        <tissue evidence="1">Whole body</tissue>
    </source>
</reference>